<proteinExistence type="predicted"/>
<gene>
    <name evidence="1" type="ORF">PPAR1163_LOCUS14697</name>
</gene>
<organism evidence="1">
    <name type="scientific">Phaeomonas parva</name>
    <dbReference type="NCBI Taxonomy" id="124430"/>
    <lineage>
        <taxon>Eukaryota</taxon>
        <taxon>Sar</taxon>
        <taxon>Stramenopiles</taxon>
        <taxon>Ochrophyta</taxon>
        <taxon>Pinguiophyceae</taxon>
        <taxon>Pinguiochrysidales</taxon>
        <taxon>Pinguiochrysidaceae</taxon>
        <taxon>Phaeomonas</taxon>
    </lineage>
</organism>
<evidence type="ECO:0000313" key="1">
    <source>
        <dbReference type="EMBL" id="CAD9256326.1"/>
    </source>
</evidence>
<protein>
    <submittedName>
        <fullName evidence="1">Uncharacterized protein</fullName>
    </submittedName>
</protein>
<reference evidence="1" key="1">
    <citation type="submission" date="2021-01" db="EMBL/GenBank/DDBJ databases">
        <authorList>
            <person name="Corre E."/>
            <person name="Pelletier E."/>
            <person name="Niang G."/>
            <person name="Scheremetjew M."/>
            <person name="Finn R."/>
            <person name="Kale V."/>
            <person name="Holt S."/>
            <person name="Cochrane G."/>
            <person name="Meng A."/>
            <person name="Brown T."/>
            <person name="Cohen L."/>
        </authorList>
    </citation>
    <scope>NUCLEOTIDE SEQUENCE</scope>
    <source>
        <strain evidence="1">CCMP2877</strain>
    </source>
</reference>
<accession>A0A7S1U447</accession>
<dbReference type="EMBL" id="HBGJ01022809">
    <property type="protein sequence ID" value="CAD9256326.1"/>
    <property type="molecule type" value="Transcribed_RNA"/>
</dbReference>
<name>A0A7S1U447_9STRA</name>
<sequence length="343" mass="36893">MLRHGAGRAQALRCLAQRPAVQLSSWNRARAKIWGRWWFEEIQSLALFGVGVAAVAYGYRLSQQADRELQTAEVLAARAISLNRRGEKHGAAEAMAEAIPHARGHAAPEDVFRVAMRAGDLWAELASDGGVEAHENEDGEEVEAITAQDCAQRAVRCFRDAQRGMSPTGETTPGGEVYLENARRRVVALDRMGQVRQDHLGARVAAAGHYLYAVMVAVNALNPAADVKQSALADDAEGSDFTTQGTTGIPPTVILSWDLQGMLEPPETLQAAVAASPKCQELAEVLSGVLYNCGVNFAEMGQQDLAIMALRRSVEAAELSGGRVKPELVARAEGVLRDCRGRS</sequence>
<dbReference type="AlphaFoldDB" id="A0A7S1U447"/>